<feature type="compositionally biased region" description="Basic and acidic residues" evidence="1">
    <location>
        <begin position="10"/>
        <end position="21"/>
    </location>
</feature>
<feature type="compositionally biased region" description="Polar residues" evidence="1">
    <location>
        <begin position="752"/>
        <end position="761"/>
    </location>
</feature>
<name>H3GUC3_PHYRM</name>
<feature type="region of interest" description="Disordered" evidence="1">
    <location>
        <begin position="1655"/>
        <end position="2075"/>
    </location>
</feature>
<feature type="compositionally biased region" description="Low complexity" evidence="1">
    <location>
        <begin position="1995"/>
        <end position="2004"/>
    </location>
</feature>
<dbReference type="EMBL" id="DS566050">
    <property type="status" value="NOT_ANNOTATED_CDS"/>
    <property type="molecule type" value="Genomic_DNA"/>
</dbReference>
<feature type="compositionally biased region" description="Polar residues" evidence="1">
    <location>
        <begin position="508"/>
        <end position="523"/>
    </location>
</feature>
<feature type="compositionally biased region" description="Low complexity" evidence="1">
    <location>
        <begin position="144"/>
        <end position="158"/>
    </location>
</feature>
<reference evidence="3" key="1">
    <citation type="journal article" date="2006" name="Science">
        <title>Phytophthora genome sequences uncover evolutionary origins and mechanisms of pathogenesis.</title>
        <authorList>
            <person name="Tyler B.M."/>
            <person name="Tripathy S."/>
            <person name="Zhang X."/>
            <person name="Dehal P."/>
            <person name="Jiang R.H."/>
            <person name="Aerts A."/>
            <person name="Arredondo F.D."/>
            <person name="Baxter L."/>
            <person name="Bensasson D."/>
            <person name="Beynon J.L."/>
            <person name="Chapman J."/>
            <person name="Damasceno C.M."/>
            <person name="Dorrance A.E."/>
            <person name="Dou D."/>
            <person name="Dickerman A.W."/>
            <person name="Dubchak I.L."/>
            <person name="Garbelotto M."/>
            <person name="Gijzen M."/>
            <person name="Gordon S.G."/>
            <person name="Govers F."/>
            <person name="Grunwald N.J."/>
            <person name="Huang W."/>
            <person name="Ivors K.L."/>
            <person name="Jones R.W."/>
            <person name="Kamoun S."/>
            <person name="Krampis K."/>
            <person name="Lamour K.H."/>
            <person name="Lee M.K."/>
            <person name="McDonald W.H."/>
            <person name="Medina M."/>
            <person name="Meijer H.J."/>
            <person name="Nordberg E.K."/>
            <person name="Maclean D.J."/>
            <person name="Ospina-Giraldo M.D."/>
            <person name="Morris P.F."/>
            <person name="Phuntumart V."/>
            <person name="Putnam N.H."/>
            <person name="Rash S."/>
            <person name="Rose J.K."/>
            <person name="Sakihama Y."/>
            <person name="Salamov A.A."/>
            <person name="Savidor A."/>
            <person name="Scheuring C.F."/>
            <person name="Smith B.M."/>
            <person name="Sobral B.W."/>
            <person name="Terry A."/>
            <person name="Torto-Alalibo T.A."/>
            <person name="Win J."/>
            <person name="Xu Z."/>
            <person name="Zhang H."/>
            <person name="Grigoriev I.V."/>
            <person name="Rokhsar D.S."/>
            <person name="Boore J.L."/>
        </authorList>
    </citation>
    <scope>NUCLEOTIDE SEQUENCE [LARGE SCALE GENOMIC DNA]</scope>
    <source>
        <strain evidence="3">Pr102</strain>
    </source>
</reference>
<feature type="compositionally biased region" description="Acidic residues" evidence="1">
    <location>
        <begin position="1966"/>
        <end position="1981"/>
    </location>
</feature>
<feature type="compositionally biased region" description="Acidic residues" evidence="1">
    <location>
        <begin position="1445"/>
        <end position="1454"/>
    </location>
</feature>
<feature type="compositionally biased region" description="Acidic residues" evidence="1">
    <location>
        <begin position="306"/>
        <end position="321"/>
    </location>
</feature>
<feature type="compositionally biased region" description="Acidic residues" evidence="1">
    <location>
        <begin position="1236"/>
        <end position="1245"/>
    </location>
</feature>
<proteinExistence type="predicted"/>
<feature type="compositionally biased region" description="Polar residues" evidence="1">
    <location>
        <begin position="889"/>
        <end position="898"/>
    </location>
</feature>
<feature type="compositionally biased region" description="Polar residues" evidence="1">
    <location>
        <begin position="1484"/>
        <end position="1493"/>
    </location>
</feature>
<feature type="compositionally biased region" description="Low complexity" evidence="1">
    <location>
        <begin position="2046"/>
        <end position="2058"/>
    </location>
</feature>
<dbReference type="VEuPathDB" id="FungiDB:KRP22_8581"/>
<feature type="compositionally biased region" description="Acidic residues" evidence="1">
    <location>
        <begin position="764"/>
        <end position="774"/>
    </location>
</feature>
<feature type="region of interest" description="Disordered" evidence="1">
    <location>
        <begin position="1"/>
        <end position="101"/>
    </location>
</feature>
<dbReference type="Proteomes" id="UP000005238">
    <property type="component" value="Unassembled WGS sequence"/>
</dbReference>
<feature type="compositionally biased region" description="Acidic residues" evidence="1">
    <location>
        <begin position="1407"/>
        <end position="1418"/>
    </location>
</feature>
<organism evidence="2 3">
    <name type="scientific">Phytophthora ramorum</name>
    <name type="common">Sudden oak death agent</name>
    <dbReference type="NCBI Taxonomy" id="164328"/>
    <lineage>
        <taxon>Eukaryota</taxon>
        <taxon>Sar</taxon>
        <taxon>Stramenopiles</taxon>
        <taxon>Oomycota</taxon>
        <taxon>Peronosporomycetes</taxon>
        <taxon>Peronosporales</taxon>
        <taxon>Peronosporaceae</taxon>
        <taxon>Phytophthora</taxon>
    </lineage>
</organism>
<feature type="compositionally biased region" description="Basic and acidic residues" evidence="1">
    <location>
        <begin position="918"/>
        <end position="930"/>
    </location>
</feature>
<feature type="compositionally biased region" description="Basic and acidic residues" evidence="1">
    <location>
        <begin position="346"/>
        <end position="355"/>
    </location>
</feature>
<feature type="compositionally biased region" description="Basic and acidic residues" evidence="1">
    <location>
        <begin position="557"/>
        <end position="575"/>
    </location>
</feature>
<feature type="region of interest" description="Disordered" evidence="1">
    <location>
        <begin position="114"/>
        <end position="1550"/>
    </location>
</feature>
<feature type="compositionally biased region" description="Basic and acidic residues" evidence="1">
    <location>
        <begin position="1187"/>
        <end position="1207"/>
    </location>
</feature>
<dbReference type="eggNOG" id="ENOG502R9F7">
    <property type="taxonomic scope" value="Eukaryota"/>
</dbReference>
<feature type="compositionally biased region" description="Basic and acidic residues" evidence="1">
    <location>
        <begin position="1795"/>
        <end position="1810"/>
    </location>
</feature>
<feature type="compositionally biased region" description="Basic and acidic residues" evidence="1">
    <location>
        <begin position="821"/>
        <end position="830"/>
    </location>
</feature>
<keyword evidence="3" id="KW-1185">Reference proteome</keyword>
<feature type="compositionally biased region" description="Polar residues" evidence="1">
    <location>
        <begin position="1425"/>
        <end position="1434"/>
    </location>
</feature>
<feature type="compositionally biased region" description="Polar residues" evidence="1">
    <location>
        <begin position="29"/>
        <end position="45"/>
    </location>
</feature>
<feature type="compositionally biased region" description="Acidic residues" evidence="1">
    <location>
        <begin position="356"/>
        <end position="375"/>
    </location>
</feature>
<feature type="compositionally biased region" description="Basic and acidic residues" evidence="1">
    <location>
        <begin position="220"/>
        <end position="240"/>
    </location>
</feature>
<sequence length="2075" mass="216416">MAATSMVVRKTREPPPDEKRPLSKKTRPVVSSTPKNVSKESSSPQEAKPTSGLSKRQTAAVDAGAQQPVVPRAKPFASRSVVTPQGATDSKPRVAAKSSRAATPKIVGEYDAEKDKVFAESEPGEVASTSAIAIKEPHEEEPRAVASEVAVSAQSTEELTSPSETISAEGVEPTSEVVQVEAGAVSVDVDAPPESQAEAGPRSEDGDAVPHNGENASQVRDQDAGEKEAVEGEVVAHSEDVAPSIEQDPAPKIDITAEAAMELSNPSVDTVQPSVSLLEEPSGTPKSADGQPSGASTIADAMYGDDYNEFDDNGGDDEDMTMEAGVDTYDAHTPATGTSEPATDVPLHESKRGEALYDDGYNEFDDDEATDETEAEGAPASEAIDNQGTKGSGEISSRTKEEVSAPAANAFETEAEHLVVQGDSPPVRAAEEADSVPTEGVEGKESLEPDTNVDEQSANAGVEAPETDHVVDEPEESQEPQSAVVDDDCSSHVDAPQTITEREPDEGTATSVDGNSVTEVNDSTEPENGAHVGPVDSAVDEDADGAPTLDNGADVPGGEKVDDAYEHEAASKAEIDVAAPAMEPTETEGAVEVPGLSIQPVDLDGEVQSADTPHEAVDSNHSVTTNGFSRPNKAQEDSPDDVKEATQPEEALVASDSSSLPEQCNDDSKKLAPDSSDASIQSAAYDEENFDDEESHHQVEPNEAVASPVVPPVEEVVDQQLLQADTSEIAEAPAAAMTSDGVEEVGSKGLVANSSELSVQSAAYDDDDFDDGAQEESPHEKNADNTEVDDQEHGEHQPSAVEGTGDIETNLQSDPGAPVDDAPRGVEEGKAQGAMVDGEVPNPVSGSNEDGGFNGTIQDDAPCEVATELMVAKATQESPEQQQLEHSDSTSNTESTPLPITMEREESKESVQVAVANEAEKNADDLRVDAADEVALENANSPAAPATATENPVESSVTTQSFIDPSAERDAPESEVPEIAIPTDAPAQEEALASVQSATYGDDEFDNGGEEEQATPSATLDSSPLEEERTNDSQNGELNTQASSEQASVEAEKSAFEEVGSTDDPVATSEALSAPDQAKSPSTADDSNAGSSVDEGTDPRSEQALSEAELQVSTPDKQPDDQGGSTVPDENPSPKIYPSIPSVEVPPQPTDSIELDGTESAVTASSDETEVNAVDITPNTEAAEMLDYTRDDAFSEHPFESDPDKSSKVLSDPTPAEISVEPSTDPTGEETQYGDAEFDDVENDAAAEKNEVSENEIAQSVGEEISPAGNSSAGDLPSAEIDQAEGKAAEVTDDTEATASPATGMQEKEDRPELPETVVDTSGHADVVVDKGDAAIEIGDISDHADQNASSMTEGEVQDAGSSPDDTAYDEDFPTESPETQDAVVGEAASPGEEEIFSNGNTVAEADSPDVAENEPDLPDASIDGSAQASSGSDTAHIPPSKEEQYDDENDCDITVDATPPTEAGTDVSANDNVPENNAVAGASNDSATSENEQLNEDRSGSEEVEPTTADNGMQKENEAKAEESDGGDSVRAGSAITVAEPEVAESDIVGYEGMKTETVEPEVVEPKATALESVEIEATESKPVEPEAVEPSVVELKSAESDVVEPGVVQSELAESKAVEQKSAETEAVIVVSGTVDLDVKEAVELETGEATSVGLETKYSEGEAIEVPTPETVVSEIGEPEALESPSTGPVPEEPVVSEGSQEEPRAEPVEARSWADPVAVEDEGLPSEPAVEVIVDATDSSGSPVIADNPSDTIESASPGPAPVVSENVPAAEELSEASNVDAGDGTDVIDEVAKDQTTDIEDKPVRLETATSESTEPIASTPEETKPPVGEQASVQDDYGDVDPPADESVVATNDSAHAEPDKADVVDPSNQDVANTSTDTPREESVVQELAIKVDPPQLDEVAVENAATPAAASEGPKTEDQYDDDDGYNDFDDQDNGSPVPAAEPTIEAPVLTAATEAPATDDEYEDYENEDYGEDEKPVEAPIPKPVVQPSSVPPTSAREEEIEEVADEPEQAEEEAYADDQDEYNNEYEEDETPAPAPASKSASPTKDSPILPAEASADEYEDDNEE</sequence>
<feature type="compositionally biased region" description="Low complexity" evidence="1">
    <location>
        <begin position="937"/>
        <end position="952"/>
    </location>
</feature>
<feature type="compositionally biased region" description="Low complexity" evidence="1">
    <location>
        <begin position="1909"/>
        <end position="1918"/>
    </location>
</feature>
<feature type="compositionally biased region" description="Acidic residues" evidence="1">
    <location>
        <begin position="1927"/>
        <end position="1941"/>
    </location>
</feature>
<feature type="compositionally biased region" description="Acidic residues" evidence="1">
    <location>
        <begin position="2008"/>
        <end position="2041"/>
    </location>
</feature>
<feature type="compositionally biased region" description="Polar residues" evidence="1">
    <location>
        <begin position="1221"/>
        <end position="1230"/>
    </location>
</feature>
<feature type="compositionally biased region" description="Low complexity" evidence="1">
    <location>
        <begin position="701"/>
        <end position="714"/>
    </location>
</feature>
<feature type="compositionally biased region" description="Polar residues" evidence="1">
    <location>
        <begin position="1813"/>
        <end position="1822"/>
    </location>
</feature>
<accession>H3GUC3</accession>
<feature type="compositionally biased region" description="Polar residues" evidence="1">
    <location>
        <begin position="1032"/>
        <end position="1047"/>
    </location>
</feature>
<dbReference type="InParanoid" id="H3GUC3"/>
<dbReference type="OMA" id="DPVEDQT"/>
<feature type="compositionally biased region" description="Acidic residues" evidence="1">
    <location>
        <begin position="2065"/>
        <end position="2075"/>
    </location>
</feature>
<evidence type="ECO:0000313" key="2">
    <source>
        <dbReference type="EnsemblProtists" id="Phyra80814"/>
    </source>
</evidence>
<feature type="compositionally biased region" description="Polar residues" evidence="1">
    <location>
        <begin position="953"/>
        <end position="963"/>
    </location>
</feature>
<feature type="compositionally biased region" description="Polar residues" evidence="1">
    <location>
        <begin position="1873"/>
        <end position="1884"/>
    </location>
</feature>
<dbReference type="VEuPathDB" id="FungiDB:KRP23_11500"/>
<feature type="compositionally biased region" description="Polar residues" evidence="1">
    <location>
        <begin position="619"/>
        <end position="629"/>
    </location>
</feature>
<feature type="compositionally biased region" description="Basic and acidic residues" evidence="1">
    <location>
        <begin position="1514"/>
        <end position="1524"/>
    </location>
</feature>
<evidence type="ECO:0000313" key="3">
    <source>
        <dbReference type="Proteomes" id="UP000005238"/>
    </source>
</evidence>
<feature type="compositionally biased region" description="Polar residues" evidence="1">
    <location>
        <begin position="264"/>
        <end position="275"/>
    </location>
</feature>
<feature type="compositionally biased region" description="Acidic residues" evidence="1">
    <location>
        <begin position="1001"/>
        <end position="1013"/>
    </location>
</feature>
<feature type="compositionally biased region" description="Basic and acidic residues" evidence="1">
    <location>
        <begin position="1861"/>
        <end position="1870"/>
    </location>
</feature>
<reference evidence="2" key="2">
    <citation type="submission" date="2015-06" db="UniProtKB">
        <authorList>
            <consortium name="EnsemblProtists"/>
        </authorList>
    </citation>
    <scope>IDENTIFICATION</scope>
    <source>
        <strain evidence="2">Pr102</strain>
    </source>
</reference>
<feature type="compositionally biased region" description="Polar residues" evidence="1">
    <location>
        <begin position="1079"/>
        <end position="1091"/>
    </location>
</feature>
<feature type="compositionally biased region" description="Basic and acidic residues" evidence="1">
    <location>
        <begin position="633"/>
        <end position="646"/>
    </location>
</feature>
<dbReference type="EnsemblProtists" id="Phyra80814">
    <property type="protein sequence ID" value="Phyra80814"/>
    <property type="gene ID" value="Phyra80814"/>
</dbReference>
<evidence type="ECO:0000256" key="1">
    <source>
        <dbReference type="SAM" id="MobiDB-lite"/>
    </source>
</evidence>
<dbReference type="HOGENOM" id="CLU_232779_0_0_1"/>
<protein>
    <submittedName>
        <fullName evidence="2">Uncharacterized protein</fullName>
    </submittedName>
</protein>